<proteinExistence type="predicted"/>
<accession>A0ACC3SPR0</accession>
<comment type="caution">
    <text evidence="1">The sequence shown here is derived from an EMBL/GenBank/DDBJ whole genome shotgun (WGS) entry which is preliminary data.</text>
</comment>
<protein>
    <submittedName>
        <fullName evidence="1">Uncharacterized protein</fullName>
    </submittedName>
</protein>
<gene>
    <name evidence="1" type="ORF">M8818_000471</name>
</gene>
<reference evidence="1" key="1">
    <citation type="submission" date="2024-02" db="EMBL/GenBank/DDBJ databases">
        <title>Metagenome Assembled Genome of Zalaria obscura JY119.</title>
        <authorList>
            <person name="Vighnesh L."/>
            <person name="Jagadeeshwari U."/>
            <person name="Venkata Ramana C."/>
            <person name="Sasikala C."/>
        </authorList>
    </citation>
    <scope>NUCLEOTIDE SEQUENCE</scope>
    <source>
        <strain evidence="1">JY119</strain>
    </source>
</reference>
<keyword evidence="2" id="KW-1185">Reference proteome</keyword>
<dbReference type="EMBL" id="JAMKPW020000002">
    <property type="protein sequence ID" value="KAK8220055.1"/>
    <property type="molecule type" value="Genomic_DNA"/>
</dbReference>
<evidence type="ECO:0000313" key="1">
    <source>
        <dbReference type="EMBL" id="KAK8220055.1"/>
    </source>
</evidence>
<sequence length="1576" mass="175613">MASSSEPIERQTTAGEDSSSNELHEKVSDGPTEPSTPKDDRKEDAKKDRFATAKKLWVKTQLDVPTMMIMAKGALAPTIGLAAYQATDFAETYTTLGYLVGIVSILSFAIMPRAKFLQTLFFNLVATCLAVSVALLAIYCAVQARLHTEASTTPGTGGAGSSGTPTPGAQTSAVYNSSASAVCGIWLFFQIYLVNTLRARYPQLVAPGIIWCIFANVSMVYAPQFSTMTQGIAFAKRLLETFMTGFAIGTGVSLFVFPITMRKVVFKEMTGYVMSLRGLIKANMAYLHSLEENDVFFARAPTGDLQTGVSPQLKALRGALAGLTALHGKFAIDLTFAKREIAWGKLGPDDLQQCFRHLRATMLPVLGLSQVANVFERIAEEKGWDHPAPKGDPEDPDEILRLQSVEDWHIIMKTLREPFSDFAATLDEGLAHVLYVLQLVKQPKQDQDDVEAKGDQPKPGQKDYTAYFERKITDFSNEKRNMLMKWCKLRDIELAPDFFEHPETAAYDAPEWYKKRTASESRSIYRRQLYVVLYMDYIFCSIGKAVLQMMQFADGRAESGKLSRSRLVVPGSKRMMKWFKSSFSTKEDAYNDDQHGMNEDGSRVSNVYLGEAFNKRKDPEHLPPANWVEKFGDRVRGFAHFLRSPESVFGFRVACATMCLAIVAFLHDTQRFYVTQRLFWSQIMITISMTTSSGQSVFSFFLRIVGTLAAMVTSFIVYYIVDGKTAGVLVFFWLVVMWGFYIVLKHPRIIPVGMIFSVTNTLIIGYELQVRKLGVTLSESNGQPYYPIYLLAPYRLATVCGGLFVAFIWTIFPYPISEHSELRKTLGSTLYLLANYYSVVHETVRVRIQGAEVNMDVKDSPARKLEKARQTVFSKSMLLLQGLRTHSAFLKYDVPIGGRFPKKTYDKIIGRIQDIFNFMSLISYASQTFSEMNAQQNGESESEWLLDFRSVEHELHMTSKEITTLLSLLSASVANAQPLPPYLRAPEPYALSSKLEALDKDIISVRHMAEPGFAAFAVLQISTKCIGDDLKALLRDIKELVGELDFSFHVVSTNDSSPSGSKDALLGNDDKALHLPRCRSSRIASTRKARYHDQTPLYARSHLDYARSAVEFISTYFTPLRKIPGPWYAPLTNWGLKRSVLGARRCHYIHEMHQKYGPIVRLSPDEIAIADASAFKEIHRIGGGFNKSVFYDHLSTGGTGRSGCFNMTNPREHAARRKLLARGFGQRYLRETWEHTVHDMISLAVAKIKEDAKGTGRADVLKWWTFMATDVSAQLMFGESFYTLESGVKSPYIIALQTTNKGAAIEWEMPYIHALGRLIPNKAMKALFHAHDEILAYGVKAVANSRAQGLSTTNIFATVLAEADKSDGTLTDEQVQVEAGNLIVAGSDTTAISQTFLAWAVLSQPALQRALEDEVAAVEEPLNDAALERLPILNAVIEESLRLYGAVPGTLPRVVPKGGAELGGYYIPEGVTVGAQCWSMHRDPALFPEPEKFDHSRWMPPNKLSDAAKAAYAPFGAGSRICLGIHLARMELRLATAIFFRECKGARLAPGTTAEMMEVENYFLIAPKSHRCEIAL</sequence>
<name>A0ACC3SPR0_9PEZI</name>
<evidence type="ECO:0000313" key="2">
    <source>
        <dbReference type="Proteomes" id="UP001320706"/>
    </source>
</evidence>
<organism evidence="1 2">
    <name type="scientific">Zalaria obscura</name>
    <dbReference type="NCBI Taxonomy" id="2024903"/>
    <lineage>
        <taxon>Eukaryota</taxon>
        <taxon>Fungi</taxon>
        <taxon>Dikarya</taxon>
        <taxon>Ascomycota</taxon>
        <taxon>Pezizomycotina</taxon>
        <taxon>Dothideomycetes</taxon>
        <taxon>Dothideomycetidae</taxon>
        <taxon>Dothideales</taxon>
        <taxon>Zalariaceae</taxon>
        <taxon>Zalaria</taxon>
    </lineage>
</organism>
<dbReference type="Proteomes" id="UP001320706">
    <property type="component" value="Unassembled WGS sequence"/>
</dbReference>